<organism evidence="4 5">
    <name type="scientific">Magallana gigas</name>
    <name type="common">Pacific oyster</name>
    <name type="synonym">Crassostrea gigas</name>
    <dbReference type="NCBI Taxonomy" id="29159"/>
    <lineage>
        <taxon>Eukaryota</taxon>
        <taxon>Metazoa</taxon>
        <taxon>Spiralia</taxon>
        <taxon>Lophotrochozoa</taxon>
        <taxon>Mollusca</taxon>
        <taxon>Bivalvia</taxon>
        <taxon>Autobranchia</taxon>
        <taxon>Pteriomorphia</taxon>
        <taxon>Ostreida</taxon>
        <taxon>Ostreoidea</taxon>
        <taxon>Ostreidae</taxon>
        <taxon>Magallana</taxon>
    </lineage>
</organism>
<protein>
    <recommendedName>
        <fullName evidence="3">Caspase family p20 domain-containing protein</fullName>
    </recommendedName>
</protein>
<dbReference type="SMART" id="SM00115">
    <property type="entry name" value="CASc"/>
    <property type="match status" value="1"/>
</dbReference>
<feature type="domain" description="Caspase family p20" evidence="3">
    <location>
        <begin position="402"/>
        <end position="517"/>
    </location>
</feature>
<evidence type="ECO:0000313" key="5">
    <source>
        <dbReference type="Proteomes" id="UP000005408"/>
    </source>
</evidence>
<dbReference type="InterPro" id="IPR001309">
    <property type="entry name" value="Pept_C14_p20"/>
</dbReference>
<evidence type="ECO:0000313" key="4">
    <source>
        <dbReference type="EnsemblMetazoa" id="G16981.1:cds"/>
    </source>
</evidence>
<dbReference type="PROSITE" id="PS50208">
    <property type="entry name" value="CASPASE_P20"/>
    <property type="match status" value="1"/>
</dbReference>
<dbReference type="InterPro" id="IPR011600">
    <property type="entry name" value="Pept_C14_caspase"/>
</dbReference>
<dbReference type="GO" id="GO:0004197">
    <property type="term" value="F:cysteine-type endopeptidase activity"/>
    <property type="evidence" value="ECO:0007669"/>
    <property type="project" value="InterPro"/>
</dbReference>
<name>A0A8W8J2Q9_MAGGI</name>
<accession>A0A8W8J2Q9</accession>
<dbReference type="EnsemblMetazoa" id="G16981.1">
    <property type="protein sequence ID" value="G16981.1:cds"/>
    <property type="gene ID" value="G16981"/>
</dbReference>
<evidence type="ECO:0000259" key="3">
    <source>
        <dbReference type="PROSITE" id="PS50208"/>
    </source>
</evidence>
<feature type="compositionally biased region" description="Basic and acidic residues" evidence="2">
    <location>
        <begin position="306"/>
        <end position="337"/>
    </location>
</feature>
<dbReference type="Pfam" id="PF00656">
    <property type="entry name" value="Peptidase_C14"/>
    <property type="match status" value="1"/>
</dbReference>
<dbReference type="PANTHER" id="PTHR22576:SF41">
    <property type="entry name" value="CASPASE 14, APOPTOSIS-RELATED CYSTEINE PEPTIDASE"/>
    <property type="match status" value="1"/>
</dbReference>
<dbReference type="PANTHER" id="PTHR22576">
    <property type="entry name" value="MUCOSA ASSOCIATED LYMPHOID TISSUE LYMPHOMA TRANSLOCATION PROTEIN 1/PARACASPASE"/>
    <property type="match status" value="1"/>
</dbReference>
<feature type="compositionally biased region" description="Polar residues" evidence="2">
    <location>
        <begin position="63"/>
        <end position="73"/>
    </location>
</feature>
<feature type="compositionally biased region" description="Low complexity" evidence="2">
    <location>
        <begin position="149"/>
        <end position="158"/>
    </location>
</feature>
<feature type="region of interest" description="Disordered" evidence="2">
    <location>
        <begin position="41"/>
        <end position="196"/>
    </location>
</feature>
<feature type="region of interest" description="Disordered" evidence="2">
    <location>
        <begin position="282"/>
        <end position="356"/>
    </location>
</feature>
<dbReference type="InterPro" id="IPR029030">
    <property type="entry name" value="Caspase-like_dom_sf"/>
</dbReference>
<dbReference type="InterPro" id="IPR052039">
    <property type="entry name" value="Caspase-related_regulators"/>
</dbReference>
<keyword evidence="5" id="KW-1185">Reference proteome</keyword>
<feature type="compositionally biased region" description="Basic and acidic residues" evidence="2">
    <location>
        <begin position="81"/>
        <end position="102"/>
    </location>
</feature>
<dbReference type="GO" id="GO:0006508">
    <property type="term" value="P:proteolysis"/>
    <property type="evidence" value="ECO:0007669"/>
    <property type="project" value="InterPro"/>
</dbReference>
<dbReference type="PRINTS" id="PR00376">
    <property type="entry name" value="IL1BCENZYME"/>
</dbReference>
<dbReference type="Proteomes" id="UP000005408">
    <property type="component" value="Unassembled WGS sequence"/>
</dbReference>
<sequence length="634" mass="72701">MNEMEERVLTRRQRSFLREMEERKLMHGGALRLDLESEAQASTKIQKEMEGRASVSLRKQKTIQRNIGEQASDSTRKQRSLRKEMRENELTHEGDQRAEVENHVTSGSTRKQRSLRKEMTETESTQEGAQRVEVENPELLQDSSTTSLASVSTRTQRSSQREREEQASVSTRKQRINKKEEESTQGGSQIFKIEDHESIQEGAKILNTENYAPVSSREQRALRRDIEKRVILHRSYTTPSPVSKGKGSILRRELIGREFTQEEKSGVQRDVEESHVSLNRSYTAPSLASTRKSRSAWKEIGGTESTQERAERPEPENHELTQEEILEVKRREEESHASESAPKQRTSHRKTKQRVCKDMKNKALPDQVEAETFQTKGCQYDYVENNTHSTKSMSFRYFVTPHKGVVLVIVNYSFPNKPLERGNDIEEIKQLFPKYGYDVHSFTDLNKEDILSKVKLFSENENLGSFVCFLSSHGNQTSLACPDGGVVRINDILCAANTEQLKNKPKVFFIDACRSSLNQEIKESDYPEPPSTEYYVGFSCLASKISLVGKNSCGIYFQALIEVFKDGFRRPPKEASKTRDINHFMAKVHHRVNKQKDKQGNNYQMPIFRSTLSGPLFLQGDVDVSDTLHNISMY</sequence>
<dbReference type="Gene3D" id="3.40.50.1460">
    <property type="match status" value="1"/>
</dbReference>
<dbReference type="InterPro" id="IPR015917">
    <property type="entry name" value="Pept_C14A"/>
</dbReference>
<reference evidence="4" key="1">
    <citation type="submission" date="2022-08" db="UniProtKB">
        <authorList>
            <consortium name="EnsemblMetazoa"/>
        </authorList>
    </citation>
    <scope>IDENTIFICATION</scope>
    <source>
        <strain evidence="4">05x7-T-G4-1.051#20</strain>
    </source>
</reference>
<dbReference type="SUPFAM" id="SSF52129">
    <property type="entry name" value="Caspase-like"/>
    <property type="match status" value="1"/>
</dbReference>
<comment type="similarity">
    <text evidence="1">Belongs to the peptidase C14A family.</text>
</comment>
<evidence type="ECO:0000256" key="2">
    <source>
        <dbReference type="SAM" id="MobiDB-lite"/>
    </source>
</evidence>
<proteinExistence type="inferred from homology"/>
<feature type="compositionally biased region" description="Basic residues" evidence="2">
    <location>
        <begin position="345"/>
        <end position="354"/>
    </location>
</feature>
<dbReference type="AlphaFoldDB" id="A0A8W8J2Q9"/>
<evidence type="ECO:0000256" key="1">
    <source>
        <dbReference type="ARBA" id="ARBA00010134"/>
    </source>
</evidence>